<protein>
    <recommendedName>
        <fullName evidence="4">Glycoside hydrolase family 42 N-terminal domain-containing protein</fullName>
    </recommendedName>
</protein>
<name>M5E6Z6_9GAMM</name>
<feature type="domain" description="Glycoside hydrolase family 42 N-terminal" evidence="4">
    <location>
        <begin position="127"/>
        <end position="249"/>
    </location>
</feature>
<dbReference type="AlphaFoldDB" id="M5E6Z6"/>
<dbReference type="Proteomes" id="UP000011866">
    <property type="component" value="Chromosome"/>
</dbReference>
<feature type="compositionally biased region" description="Polar residues" evidence="3">
    <location>
        <begin position="46"/>
        <end position="55"/>
    </location>
</feature>
<dbReference type="GO" id="GO:0009341">
    <property type="term" value="C:beta-galactosidase complex"/>
    <property type="evidence" value="ECO:0007669"/>
    <property type="project" value="InterPro"/>
</dbReference>
<dbReference type="SUPFAM" id="SSF51445">
    <property type="entry name" value="(Trans)glycosidases"/>
    <property type="match status" value="1"/>
</dbReference>
<sequence>MLFYHRINLRLHWKDAGSRFLKTALLSITTTTFLFLVGCGGASSTSESLTDTNGDPQEHSPDTNTENTKPEPATEDVADSSTDDPAIEETTYQIAGTYCSCGLTSEKASSINRDTEGLDYLDGVLVRISWTDLNPQVGIYDWSYIDEQIEYAEARGIKITLAIMNGPYAPKWLADEGATFIDYVIRNDSRSLPLPWDDVYLSYYKEFIAALGEHYKDSNTIALIHMTNATTNGFEMQYNFSTETEAEFQNAGYSESALIDSWKGVVDAFATAFPTTPIDLEVHPVFFSDEVPNEVVDYGLKIYGKRFGVFAAWWSEHNALNVYTGAYSLIQRAQQESFASLQMVGAVNNDIGSSSLTTDEFTAALELAISNGIYYIEVWNADLINSDLDVLILAHDTAIENYKASLAE</sequence>
<feature type="region of interest" description="Disordered" evidence="3">
    <location>
        <begin position="46"/>
        <end position="85"/>
    </location>
</feature>
<evidence type="ECO:0000256" key="2">
    <source>
        <dbReference type="ARBA" id="ARBA00023295"/>
    </source>
</evidence>
<dbReference type="eggNOG" id="COG1874">
    <property type="taxonomic scope" value="Bacteria"/>
</dbReference>
<dbReference type="KEGG" id="tol:TOL_2834"/>
<dbReference type="HOGENOM" id="CLU_657093_0_0_6"/>
<evidence type="ECO:0000313" key="5">
    <source>
        <dbReference type="EMBL" id="CCU73230.1"/>
    </source>
</evidence>
<evidence type="ECO:0000313" key="6">
    <source>
        <dbReference type="Proteomes" id="UP000011866"/>
    </source>
</evidence>
<keyword evidence="1" id="KW-0378">Hydrolase</keyword>
<dbReference type="Gene3D" id="3.20.20.80">
    <property type="entry name" value="Glycosidases"/>
    <property type="match status" value="1"/>
</dbReference>
<feature type="compositionally biased region" description="Acidic residues" evidence="3">
    <location>
        <begin position="73"/>
        <end position="85"/>
    </location>
</feature>
<reference evidence="5 6" key="1">
    <citation type="journal article" date="2013" name="Genome Announc.">
        <title>Genome Sequence of Thalassolituus oleivorans MIL-1 (DSM 14913T).</title>
        <authorList>
            <person name="Golyshin P.N."/>
            <person name="Werner J."/>
            <person name="Chernikova T.N."/>
            <person name="Tran H."/>
            <person name="Ferrer M."/>
            <person name="Yakimov M.M."/>
            <person name="Teeling H."/>
            <person name="Golyshina O.V."/>
        </authorList>
    </citation>
    <scope>NUCLEOTIDE SEQUENCE [LARGE SCALE GENOMIC DNA]</scope>
    <source>
        <strain evidence="5 6">MIL-1</strain>
    </source>
</reference>
<dbReference type="GO" id="GO:0004565">
    <property type="term" value="F:beta-galactosidase activity"/>
    <property type="evidence" value="ECO:0007669"/>
    <property type="project" value="InterPro"/>
</dbReference>
<evidence type="ECO:0000259" key="4">
    <source>
        <dbReference type="Pfam" id="PF02449"/>
    </source>
</evidence>
<evidence type="ECO:0000256" key="3">
    <source>
        <dbReference type="SAM" id="MobiDB-lite"/>
    </source>
</evidence>
<organism evidence="5 6">
    <name type="scientific">Thalassolituus oleivorans MIL-1</name>
    <dbReference type="NCBI Taxonomy" id="1298593"/>
    <lineage>
        <taxon>Bacteria</taxon>
        <taxon>Pseudomonadati</taxon>
        <taxon>Pseudomonadota</taxon>
        <taxon>Gammaproteobacteria</taxon>
        <taxon>Oceanospirillales</taxon>
        <taxon>Oceanospirillaceae</taxon>
        <taxon>Thalassolituus</taxon>
    </lineage>
</organism>
<evidence type="ECO:0000256" key="1">
    <source>
        <dbReference type="ARBA" id="ARBA00022801"/>
    </source>
</evidence>
<dbReference type="Pfam" id="PF02449">
    <property type="entry name" value="Glyco_hydro_42"/>
    <property type="match status" value="1"/>
</dbReference>
<accession>M5E6Z6</accession>
<proteinExistence type="predicted"/>
<gene>
    <name evidence="5" type="ORF">TOL_2834</name>
</gene>
<dbReference type="EMBL" id="HF680312">
    <property type="protein sequence ID" value="CCU73230.1"/>
    <property type="molecule type" value="Genomic_DNA"/>
</dbReference>
<dbReference type="InterPro" id="IPR013529">
    <property type="entry name" value="Glyco_hydro_42_N"/>
</dbReference>
<keyword evidence="2" id="KW-0326">Glycosidase</keyword>
<keyword evidence="6" id="KW-1185">Reference proteome</keyword>
<dbReference type="GO" id="GO:0005975">
    <property type="term" value="P:carbohydrate metabolic process"/>
    <property type="evidence" value="ECO:0007669"/>
    <property type="project" value="InterPro"/>
</dbReference>
<dbReference type="InterPro" id="IPR017853">
    <property type="entry name" value="GH"/>
</dbReference>